<keyword evidence="4" id="KW-1185">Reference proteome</keyword>
<reference evidence="3 4" key="1">
    <citation type="submission" date="2020-08" db="EMBL/GenBank/DDBJ databases">
        <title>A Genomic Blueprint of the Chicken Gut Microbiome.</title>
        <authorList>
            <person name="Gilroy R."/>
            <person name="Ravi A."/>
            <person name="Getino M."/>
            <person name="Pursley I."/>
            <person name="Horton D.L."/>
            <person name="Alikhan N.-F."/>
            <person name="Baker D."/>
            <person name="Gharbi K."/>
            <person name="Hall N."/>
            <person name="Watson M."/>
            <person name="Adriaenssens E.M."/>
            <person name="Foster-Nyarko E."/>
            <person name="Jarju S."/>
            <person name="Secka A."/>
            <person name="Antonio M."/>
            <person name="Oren A."/>
            <person name="Chaudhuri R."/>
            <person name="La Ragione R.M."/>
            <person name="Hildebrand F."/>
            <person name="Pallen M.J."/>
        </authorList>
    </citation>
    <scope>NUCLEOTIDE SEQUENCE [LARGE SCALE GENOMIC DNA]</scope>
    <source>
        <strain evidence="3 4">Sa1BUA1</strain>
    </source>
</reference>
<dbReference type="InterPro" id="IPR050570">
    <property type="entry name" value="Cell_wall_metabolism_enzyme"/>
</dbReference>
<dbReference type="SUPFAM" id="SSF51261">
    <property type="entry name" value="Duplicated hybrid motif"/>
    <property type="match status" value="1"/>
</dbReference>
<evidence type="ECO:0000313" key="4">
    <source>
        <dbReference type="Proteomes" id="UP000661894"/>
    </source>
</evidence>
<dbReference type="Gene3D" id="2.70.70.10">
    <property type="entry name" value="Glucose Permease (Domain IIA)"/>
    <property type="match status" value="1"/>
</dbReference>
<proteinExistence type="predicted"/>
<dbReference type="InterPro" id="IPR011055">
    <property type="entry name" value="Dup_hybrid_motif"/>
</dbReference>
<feature type="region of interest" description="Disordered" evidence="1">
    <location>
        <begin position="242"/>
        <end position="298"/>
    </location>
</feature>
<evidence type="ECO:0000259" key="2">
    <source>
        <dbReference type="Pfam" id="PF01551"/>
    </source>
</evidence>
<organism evidence="3 4">
    <name type="scientific">Oceanitalea stevensii</name>
    <dbReference type="NCBI Taxonomy" id="2763072"/>
    <lineage>
        <taxon>Bacteria</taxon>
        <taxon>Bacillati</taxon>
        <taxon>Actinomycetota</taxon>
        <taxon>Actinomycetes</taxon>
        <taxon>Micrococcales</taxon>
        <taxon>Bogoriellaceae</taxon>
        <taxon>Georgenia</taxon>
    </lineage>
</organism>
<evidence type="ECO:0000256" key="1">
    <source>
        <dbReference type="SAM" id="MobiDB-lite"/>
    </source>
</evidence>
<dbReference type="EMBL" id="JACSPO010000016">
    <property type="protein sequence ID" value="MBD8063731.1"/>
    <property type="molecule type" value="Genomic_DNA"/>
</dbReference>
<dbReference type="CDD" id="cd12797">
    <property type="entry name" value="M23_peptidase"/>
    <property type="match status" value="1"/>
</dbReference>
<gene>
    <name evidence="3" type="ORF">H9624_15540</name>
</gene>
<name>A0ABR8Z5W7_9MICO</name>
<protein>
    <submittedName>
        <fullName evidence="3">M23 family metallopeptidase</fullName>
    </submittedName>
</protein>
<dbReference type="PANTHER" id="PTHR21666:SF270">
    <property type="entry name" value="MUREIN HYDROLASE ACTIVATOR ENVC"/>
    <property type="match status" value="1"/>
</dbReference>
<dbReference type="PANTHER" id="PTHR21666">
    <property type="entry name" value="PEPTIDASE-RELATED"/>
    <property type="match status" value="1"/>
</dbReference>
<dbReference type="InterPro" id="IPR016047">
    <property type="entry name" value="M23ase_b-sheet_dom"/>
</dbReference>
<accession>A0ABR8Z5W7</accession>
<sequence>MKRAVARWQTWWTRLFVAAVLAAALLPVPRPWGLVVAAVLFALSLVRPPATTREPVEVDPPLRGRWVVVNGPGTAVPSHGVKAYGQAYAVDVLQPAPDAPTSIGWGLRPRRPETYPSFGRPVHAVAGGTVVRARDSQRDHGARDTWPLLVWMMTAEGFLRDLAGVGRILGNHVVVRHDDGTVAVYAHLRRGSVGVRDGEVVRAGEVLAEVGNTGNTSEPHLHVQLMDRERPTAAAGVPMRWRGVGADGERDPRWATGRRRPSALPDFPENGQVLELGEGTRKAASRGRRPSAGAPSRT</sequence>
<dbReference type="Pfam" id="PF01551">
    <property type="entry name" value="Peptidase_M23"/>
    <property type="match status" value="1"/>
</dbReference>
<feature type="domain" description="M23ase beta-sheet core" evidence="2">
    <location>
        <begin position="167"/>
        <end position="231"/>
    </location>
</feature>
<evidence type="ECO:0000313" key="3">
    <source>
        <dbReference type="EMBL" id="MBD8063731.1"/>
    </source>
</evidence>
<comment type="caution">
    <text evidence="3">The sequence shown here is derived from an EMBL/GenBank/DDBJ whole genome shotgun (WGS) entry which is preliminary data.</text>
</comment>
<dbReference type="Proteomes" id="UP000661894">
    <property type="component" value="Unassembled WGS sequence"/>
</dbReference>
<dbReference type="RefSeq" id="WP_251840825.1">
    <property type="nucleotide sequence ID" value="NZ_JACSPO010000016.1"/>
</dbReference>